<reference evidence="1" key="1">
    <citation type="submission" date="2020-07" db="EMBL/GenBank/DDBJ databases">
        <title>Multicomponent nature underlies the extraordinary mechanical properties of spider dragline silk.</title>
        <authorList>
            <person name="Kono N."/>
            <person name="Nakamura H."/>
            <person name="Mori M."/>
            <person name="Yoshida Y."/>
            <person name="Ohtoshi R."/>
            <person name="Malay A.D."/>
            <person name="Moran D.A.P."/>
            <person name="Tomita M."/>
            <person name="Numata K."/>
            <person name="Arakawa K."/>
        </authorList>
    </citation>
    <scope>NUCLEOTIDE SEQUENCE</scope>
</reference>
<keyword evidence="2" id="KW-1185">Reference proteome</keyword>
<sequence>MPTLFPAKGLFSQILDYSFHAKGNGMEGIKRYPKADHVENCFIMFGRVLMKLLRKEVAKHIPFPNPDYDCIDAGIVFTTSKVELLCNHIQENISSLFICYGCLEGYENQLGHECV</sequence>
<gene>
    <name evidence="1" type="ORF">TNCT_296891</name>
</gene>
<evidence type="ECO:0000313" key="1">
    <source>
        <dbReference type="EMBL" id="GFQ79733.1"/>
    </source>
</evidence>
<dbReference type="OrthoDB" id="10329273at2759"/>
<accession>A0A8X6FGS8</accession>
<evidence type="ECO:0000313" key="2">
    <source>
        <dbReference type="Proteomes" id="UP000887116"/>
    </source>
</evidence>
<dbReference type="AlphaFoldDB" id="A0A8X6FGS8"/>
<dbReference type="EMBL" id="BMAO01002306">
    <property type="protein sequence ID" value="GFQ79733.1"/>
    <property type="molecule type" value="Genomic_DNA"/>
</dbReference>
<comment type="caution">
    <text evidence="1">The sequence shown here is derived from an EMBL/GenBank/DDBJ whole genome shotgun (WGS) entry which is preliminary data.</text>
</comment>
<name>A0A8X6FGS8_TRICU</name>
<proteinExistence type="predicted"/>
<protein>
    <submittedName>
        <fullName evidence="1">Uncharacterized protein</fullName>
    </submittedName>
</protein>
<dbReference type="Proteomes" id="UP000887116">
    <property type="component" value="Unassembled WGS sequence"/>
</dbReference>
<organism evidence="1 2">
    <name type="scientific">Trichonephila clavata</name>
    <name type="common">Joro spider</name>
    <name type="synonym">Nephila clavata</name>
    <dbReference type="NCBI Taxonomy" id="2740835"/>
    <lineage>
        <taxon>Eukaryota</taxon>
        <taxon>Metazoa</taxon>
        <taxon>Ecdysozoa</taxon>
        <taxon>Arthropoda</taxon>
        <taxon>Chelicerata</taxon>
        <taxon>Arachnida</taxon>
        <taxon>Araneae</taxon>
        <taxon>Araneomorphae</taxon>
        <taxon>Entelegynae</taxon>
        <taxon>Araneoidea</taxon>
        <taxon>Nephilidae</taxon>
        <taxon>Trichonephila</taxon>
    </lineage>
</organism>